<feature type="transmembrane region" description="Helical" evidence="9">
    <location>
        <begin position="140"/>
        <end position="160"/>
    </location>
</feature>
<reference evidence="11 12" key="1">
    <citation type="submission" date="2015-12" db="EMBL/GenBank/DDBJ databases">
        <title>The genome of Folsomia candida.</title>
        <authorList>
            <person name="Faddeeva A."/>
            <person name="Derks M.F."/>
            <person name="Anvar Y."/>
            <person name="Smit S."/>
            <person name="Van Straalen N."/>
            <person name="Roelofs D."/>
        </authorList>
    </citation>
    <scope>NUCLEOTIDE SEQUENCE [LARGE SCALE GENOMIC DNA]</scope>
    <source>
        <strain evidence="11 12">VU population</strain>
        <tissue evidence="11">Whole body</tissue>
    </source>
</reference>
<dbReference type="PANTHER" id="PTHR12929:SF10">
    <property type="entry name" value="RIBOFLAVIN TRANSPORTER"/>
    <property type="match status" value="1"/>
</dbReference>
<keyword evidence="8 9" id="KW-0472">Membrane</keyword>
<evidence type="ECO:0000256" key="9">
    <source>
        <dbReference type="RuleBase" id="RU368035"/>
    </source>
</evidence>
<feature type="transmembrane region" description="Helical" evidence="9">
    <location>
        <begin position="107"/>
        <end position="128"/>
    </location>
</feature>
<keyword evidence="4 9" id="KW-0813">Transport</keyword>
<feature type="transmembrane region" description="Helical" evidence="9">
    <location>
        <begin position="192"/>
        <end position="211"/>
    </location>
</feature>
<keyword evidence="5 9" id="KW-1003">Cell membrane</keyword>
<evidence type="ECO:0000313" key="11">
    <source>
        <dbReference type="EMBL" id="OXA40443.1"/>
    </source>
</evidence>
<evidence type="ECO:0000256" key="5">
    <source>
        <dbReference type="ARBA" id="ARBA00022475"/>
    </source>
</evidence>
<dbReference type="PANTHER" id="PTHR12929">
    <property type="entry name" value="SOLUTE CARRIER FAMILY 52"/>
    <property type="match status" value="1"/>
</dbReference>
<keyword evidence="7 9" id="KW-1133">Transmembrane helix</keyword>
<name>A0A226D5I7_FOLCA</name>
<feature type="transmembrane region" description="Helical" evidence="9">
    <location>
        <begin position="396"/>
        <end position="416"/>
    </location>
</feature>
<organism evidence="11 12">
    <name type="scientific">Folsomia candida</name>
    <name type="common">Springtail</name>
    <dbReference type="NCBI Taxonomy" id="158441"/>
    <lineage>
        <taxon>Eukaryota</taxon>
        <taxon>Metazoa</taxon>
        <taxon>Ecdysozoa</taxon>
        <taxon>Arthropoda</taxon>
        <taxon>Hexapoda</taxon>
        <taxon>Collembola</taxon>
        <taxon>Entomobryomorpha</taxon>
        <taxon>Isotomoidea</taxon>
        <taxon>Isotomidae</taxon>
        <taxon>Proisotominae</taxon>
        <taxon>Folsomia</taxon>
    </lineage>
</organism>
<evidence type="ECO:0000256" key="6">
    <source>
        <dbReference type="ARBA" id="ARBA00022692"/>
    </source>
</evidence>
<comment type="caution">
    <text evidence="11">The sequence shown here is derived from an EMBL/GenBank/DDBJ whole genome shotgun (WGS) entry which is preliminary data.</text>
</comment>
<evidence type="ECO:0000256" key="10">
    <source>
        <dbReference type="SAM" id="MobiDB-lite"/>
    </source>
</evidence>
<feature type="transmembrane region" description="Helical" evidence="9">
    <location>
        <begin position="42"/>
        <end position="63"/>
    </location>
</feature>
<evidence type="ECO:0000256" key="4">
    <source>
        <dbReference type="ARBA" id="ARBA00022448"/>
    </source>
</evidence>
<proteinExistence type="inferred from homology"/>
<evidence type="ECO:0000256" key="3">
    <source>
        <dbReference type="ARBA" id="ARBA00006366"/>
    </source>
</evidence>
<evidence type="ECO:0000313" key="12">
    <source>
        <dbReference type="Proteomes" id="UP000198287"/>
    </source>
</evidence>
<keyword evidence="12" id="KW-1185">Reference proteome</keyword>
<dbReference type="OrthoDB" id="9995836at2759"/>
<feature type="transmembrane region" description="Helical" evidence="9">
    <location>
        <begin position="12"/>
        <end position="36"/>
    </location>
</feature>
<comment type="function">
    <text evidence="9">Plasma membrane transporter mediating the uptake by cells of the water soluble vitamin B2/riboflavin that plays a key role in biochemical oxidation-reduction reactions of the carbohydrate, lipid, and amino acid metabolism.</text>
</comment>
<feature type="transmembrane region" description="Helical" evidence="9">
    <location>
        <begin position="361"/>
        <end position="381"/>
    </location>
</feature>
<comment type="subcellular location">
    <subcellularLocation>
        <location evidence="2 9">Cell membrane</location>
        <topology evidence="2 9">Multi-pass membrane protein</topology>
    </subcellularLocation>
</comment>
<sequence>MARIFHVDVLSILFGLGTWLCVNGLWVQLPLLVLVLPEAWNLPSYISVVIQIANLGPILYTFLNSLLPKIVTEKRSIYFVMGIGLVTTILLANLWKEQTTVGGEKHSTAFLVLVFFLASVDCSSRVLYLPFMSKFSEVYLMSYFIGEGLSGFVPSIVALIQGVGGNGECRNKTDGTPGMEAFTPDPRFSVDAFFYSLFVFTLISLVAFVLLNMDHVVAGSLVKSNDVTLNDSSPYSSSRVDKGGDEDGSSSRENSQVFGGDVSVFEMPKENDGPFNVVSSGESNDNSMSSILGLRQSTFLYLICVQVFICFWANGFFPSIQSYSSLPYGNVAYHLAVTLSNMANPAVCILAFFIPTPTAKSISGVAGVSVVISGWVLYLALKSPSPPMMGTTGGEVIMVASWIILVALFTYVRVSVATILREYLGKSGLFWCGAVSQFGSALGALVSFFVVNYTNVFTPYYPCT</sequence>
<dbReference type="OMA" id="FMAMFLH"/>
<dbReference type="Proteomes" id="UP000198287">
    <property type="component" value="Unassembled WGS sequence"/>
</dbReference>
<dbReference type="Pfam" id="PF06237">
    <property type="entry name" value="SLC52_ribofla_tr"/>
    <property type="match status" value="1"/>
</dbReference>
<dbReference type="InterPro" id="IPR009357">
    <property type="entry name" value="Riboflavin_transptr"/>
</dbReference>
<evidence type="ECO:0000256" key="2">
    <source>
        <dbReference type="ARBA" id="ARBA00004651"/>
    </source>
</evidence>
<keyword evidence="6 9" id="KW-0812">Transmembrane</keyword>
<evidence type="ECO:0000256" key="8">
    <source>
        <dbReference type="ARBA" id="ARBA00023136"/>
    </source>
</evidence>
<protein>
    <recommendedName>
        <fullName evidence="9">Riboflavin transporter</fullName>
    </recommendedName>
</protein>
<dbReference type="EMBL" id="LNIX01000033">
    <property type="protein sequence ID" value="OXA40443.1"/>
    <property type="molecule type" value="Genomic_DNA"/>
</dbReference>
<feature type="transmembrane region" description="Helical" evidence="9">
    <location>
        <begin position="298"/>
        <end position="320"/>
    </location>
</feature>
<gene>
    <name evidence="11" type="ORF">Fcan01_24777</name>
</gene>
<feature type="transmembrane region" description="Helical" evidence="9">
    <location>
        <begin position="75"/>
        <end position="95"/>
    </location>
</feature>
<feature type="transmembrane region" description="Helical" evidence="9">
    <location>
        <begin position="332"/>
        <end position="354"/>
    </location>
</feature>
<evidence type="ECO:0000256" key="1">
    <source>
        <dbReference type="ARBA" id="ARBA00000215"/>
    </source>
</evidence>
<dbReference type="AlphaFoldDB" id="A0A226D5I7"/>
<dbReference type="GO" id="GO:0032217">
    <property type="term" value="F:riboflavin transmembrane transporter activity"/>
    <property type="evidence" value="ECO:0007669"/>
    <property type="project" value="UniProtKB-UniRule"/>
</dbReference>
<evidence type="ECO:0000256" key="7">
    <source>
        <dbReference type="ARBA" id="ARBA00022989"/>
    </source>
</evidence>
<comment type="catalytic activity">
    <reaction evidence="1 9">
        <text>riboflavin(in) = riboflavin(out)</text>
        <dbReference type="Rhea" id="RHEA:35015"/>
        <dbReference type="ChEBI" id="CHEBI:57986"/>
    </reaction>
</comment>
<accession>A0A226D5I7</accession>
<feature type="transmembrane region" description="Helical" evidence="9">
    <location>
        <begin position="428"/>
        <end position="451"/>
    </location>
</feature>
<feature type="region of interest" description="Disordered" evidence="10">
    <location>
        <begin position="230"/>
        <end position="256"/>
    </location>
</feature>
<dbReference type="GO" id="GO:0005886">
    <property type="term" value="C:plasma membrane"/>
    <property type="evidence" value="ECO:0007669"/>
    <property type="project" value="UniProtKB-SubCell"/>
</dbReference>
<comment type="similarity">
    <text evidence="3 9">Belongs to the riboflavin transporter family.</text>
</comment>